<dbReference type="SUPFAM" id="SSF55811">
    <property type="entry name" value="Nudix"/>
    <property type="match status" value="1"/>
</dbReference>
<dbReference type="InterPro" id="IPR020084">
    <property type="entry name" value="NUDIX_hydrolase_CS"/>
</dbReference>
<evidence type="ECO:0000259" key="3">
    <source>
        <dbReference type="PROSITE" id="PS51462"/>
    </source>
</evidence>
<keyword evidence="2 4" id="KW-0378">Hydrolase</keyword>
<dbReference type="PANTHER" id="PTHR43046:SF2">
    <property type="entry name" value="8-OXO-DGTP DIPHOSPHATASE-RELATED"/>
    <property type="match status" value="1"/>
</dbReference>
<organism evidence="4 5">
    <name type="scientific">Virgibacillus halodenitrificans</name>
    <name type="common">Bacillus halodenitrificans</name>
    <dbReference type="NCBI Taxonomy" id="1482"/>
    <lineage>
        <taxon>Bacteria</taxon>
        <taxon>Bacillati</taxon>
        <taxon>Bacillota</taxon>
        <taxon>Bacilli</taxon>
        <taxon>Bacillales</taxon>
        <taxon>Bacillaceae</taxon>
        <taxon>Virgibacillus</taxon>
    </lineage>
</organism>
<comment type="cofactor">
    <cofactor evidence="1">
        <name>Mg(2+)</name>
        <dbReference type="ChEBI" id="CHEBI:18420"/>
    </cofactor>
</comment>
<feature type="domain" description="Nudix hydrolase" evidence="3">
    <location>
        <begin position="3"/>
        <end position="134"/>
    </location>
</feature>
<dbReference type="Gene3D" id="3.90.79.10">
    <property type="entry name" value="Nucleoside Triphosphate Pyrophosphohydrolase"/>
    <property type="match status" value="1"/>
</dbReference>
<evidence type="ECO:0000313" key="5">
    <source>
        <dbReference type="Proteomes" id="UP000621631"/>
    </source>
</evidence>
<dbReference type="PANTHER" id="PTHR43046">
    <property type="entry name" value="GDP-MANNOSE MANNOSYL HYDROLASE"/>
    <property type="match status" value="1"/>
</dbReference>
<dbReference type="Pfam" id="PF00293">
    <property type="entry name" value="NUDIX"/>
    <property type="match status" value="1"/>
</dbReference>
<name>A0ABR7VUF6_VIRHA</name>
<dbReference type="InterPro" id="IPR000086">
    <property type="entry name" value="NUDIX_hydrolase_dom"/>
</dbReference>
<dbReference type="Proteomes" id="UP000621631">
    <property type="component" value="Unassembled WGS sequence"/>
</dbReference>
<reference evidence="4 5" key="1">
    <citation type="submission" date="2020-09" db="EMBL/GenBank/DDBJ databases">
        <title>Draft Genome Sequences of Oil-Oxidizing Bacteria Halomonas titanicae, Marinobacter lutaoensis, and Virgibacillus halodenitrificans Isolated from Highly Saline Environments.</title>
        <authorList>
            <person name="Grouzdev D.S."/>
            <person name="Sokolova D.S."/>
            <person name="Semenova E.M."/>
            <person name="Borzenkov I.A."/>
            <person name="Bidzhieva S.K."/>
            <person name="Poltaraus A.B."/>
            <person name="Nazina T.N."/>
        </authorList>
    </citation>
    <scope>NUCLEOTIDE SEQUENCE [LARGE SCALE GENOMIC DNA]</scope>
    <source>
        <strain evidence="4 5">VKM B-3472D</strain>
    </source>
</reference>
<dbReference type="PROSITE" id="PS00893">
    <property type="entry name" value="NUDIX_BOX"/>
    <property type="match status" value="1"/>
</dbReference>
<dbReference type="PROSITE" id="PS51462">
    <property type="entry name" value="NUDIX"/>
    <property type="match status" value="1"/>
</dbReference>
<proteinExistence type="predicted"/>
<dbReference type="InterPro" id="IPR015797">
    <property type="entry name" value="NUDIX_hydrolase-like_dom_sf"/>
</dbReference>
<gene>
    <name evidence="4" type="ORF">IC602_15960</name>
</gene>
<dbReference type="CDD" id="cd02883">
    <property type="entry name" value="NUDIX_Hydrolase"/>
    <property type="match status" value="1"/>
</dbReference>
<keyword evidence="5" id="KW-1185">Reference proteome</keyword>
<dbReference type="EMBL" id="JACWEZ010000013">
    <property type="protein sequence ID" value="MBD1224104.1"/>
    <property type="molecule type" value="Genomic_DNA"/>
</dbReference>
<evidence type="ECO:0000256" key="1">
    <source>
        <dbReference type="ARBA" id="ARBA00001946"/>
    </source>
</evidence>
<protein>
    <submittedName>
        <fullName evidence="4">NUDIX hydrolase</fullName>
    </submittedName>
</protein>
<evidence type="ECO:0000313" key="4">
    <source>
        <dbReference type="EMBL" id="MBD1224104.1"/>
    </source>
</evidence>
<dbReference type="GO" id="GO:0016787">
    <property type="term" value="F:hydrolase activity"/>
    <property type="evidence" value="ECO:0007669"/>
    <property type="project" value="UniProtKB-KW"/>
</dbReference>
<dbReference type="RefSeq" id="WP_077356349.1">
    <property type="nucleotide sequence ID" value="NZ_CP033049.1"/>
</dbReference>
<comment type="caution">
    <text evidence="4">The sequence shown here is derived from an EMBL/GenBank/DDBJ whole genome shotgun (WGS) entry which is preliminary data.</text>
</comment>
<accession>A0ABR7VUF6</accession>
<sequence length="137" mass="15842">METWYGAAGICINENSELLMVQQGKPEEEKTWSVPSGELEDRETFQICCSRELAEETGYIVEIGKKISVKRKCYEAIQVRAEVHYYLVKIIGGKRNIQDPDGLIYDIAWINLERLKALKLSYPEDRPFLLRMLRSAL</sequence>
<evidence type="ECO:0000256" key="2">
    <source>
        <dbReference type="ARBA" id="ARBA00022801"/>
    </source>
</evidence>